<accession>A0AAN7ZDP6</accession>
<evidence type="ECO:0000313" key="1">
    <source>
        <dbReference type="EMBL" id="KAK5635378.1"/>
    </source>
</evidence>
<keyword evidence="2" id="KW-1185">Reference proteome</keyword>
<evidence type="ECO:0000313" key="2">
    <source>
        <dbReference type="Proteomes" id="UP001305414"/>
    </source>
</evidence>
<proteinExistence type="predicted"/>
<protein>
    <submittedName>
        <fullName evidence="1">Uncharacterized protein</fullName>
    </submittedName>
</protein>
<gene>
    <name evidence="1" type="ORF">RRF57_011090</name>
</gene>
<organism evidence="1 2">
    <name type="scientific">Xylaria bambusicola</name>
    <dbReference type="NCBI Taxonomy" id="326684"/>
    <lineage>
        <taxon>Eukaryota</taxon>
        <taxon>Fungi</taxon>
        <taxon>Dikarya</taxon>
        <taxon>Ascomycota</taxon>
        <taxon>Pezizomycotina</taxon>
        <taxon>Sordariomycetes</taxon>
        <taxon>Xylariomycetidae</taxon>
        <taxon>Xylariales</taxon>
        <taxon>Xylariaceae</taxon>
        <taxon>Xylaria</taxon>
    </lineage>
</organism>
<dbReference type="EMBL" id="JAWHQM010000052">
    <property type="protein sequence ID" value="KAK5635378.1"/>
    <property type="molecule type" value="Genomic_DNA"/>
</dbReference>
<name>A0AAN7ZDP6_9PEZI</name>
<reference evidence="1 2" key="1">
    <citation type="submission" date="2023-10" db="EMBL/GenBank/DDBJ databases">
        <title>Draft genome sequence of Xylaria bambusicola isolate GMP-LS, the root and basal stem rot pathogen of sugarcane in Indonesia.</title>
        <authorList>
            <person name="Selvaraj P."/>
            <person name="Muralishankar V."/>
            <person name="Muruganantham S."/>
            <person name="Sp S."/>
            <person name="Haryani S."/>
            <person name="Lau K.J.X."/>
            <person name="Naqvi N.I."/>
        </authorList>
    </citation>
    <scope>NUCLEOTIDE SEQUENCE [LARGE SCALE GENOMIC DNA]</scope>
    <source>
        <strain evidence="1">GMP-LS</strain>
    </source>
</reference>
<dbReference type="Proteomes" id="UP001305414">
    <property type="component" value="Unassembled WGS sequence"/>
</dbReference>
<sequence length="72" mass="7698">MKTVLAGTTEQGRRTLVSAGLAGPGSHGQYLEDCKVGESSEMVTQNPDVGKRLWAELKAKLEEIQPGVTDNL</sequence>
<dbReference type="AlphaFoldDB" id="A0AAN7ZDP6"/>
<comment type="caution">
    <text evidence="1">The sequence shown here is derived from an EMBL/GenBank/DDBJ whole genome shotgun (WGS) entry which is preliminary data.</text>
</comment>